<feature type="region of interest" description="Disordered" evidence="1">
    <location>
        <begin position="133"/>
        <end position="152"/>
    </location>
</feature>
<reference evidence="2" key="1">
    <citation type="journal article" date="2016" name="Proc. Natl. Acad. Sci. U.S.A.">
        <title>Lipid metabolic changes in an early divergent fungus govern the establishment of a mutualistic symbiosis with endobacteria.</title>
        <authorList>
            <person name="Lastovetsky O.A."/>
            <person name="Gaspar M.L."/>
            <person name="Mondo S.J."/>
            <person name="LaButti K.M."/>
            <person name="Sandor L."/>
            <person name="Grigoriev I.V."/>
            <person name="Henry S.A."/>
            <person name="Pawlowska T.E."/>
        </authorList>
    </citation>
    <scope>NUCLEOTIDE SEQUENCE [LARGE SCALE GENOMIC DNA]</scope>
    <source>
        <strain evidence="2">ATCC 52814</strain>
    </source>
</reference>
<dbReference type="OrthoDB" id="10351661at2759"/>
<dbReference type="EMBL" id="KV922162">
    <property type="protein sequence ID" value="ORE01243.1"/>
    <property type="molecule type" value="Genomic_DNA"/>
</dbReference>
<feature type="compositionally biased region" description="Polar residues" evidence="1">
    <location>
        <begin position="135"/>
        <end position="152"/>
    </location>
</feature>
<accession>A0A1X0QNA6</accession>
<evidence type="ECO:0000256" key="1">
    <source>
        <dbReference type="SAM" id="MobiDB-lite"/>
    </source>
</evidence>
<gene>
    <name evidence="2" type="ORF">BCV72DRAFT_339553</name>
</gene>
<proteinExistence type="predicted"/>
<name>A0A1X0QNA6_RHIZD</name>
<dbReference type="AlphaFoldDB" id="A0A1X0QNA6"/>
<protein>
    <submittedName>
        <fullName evidence="2">Uncharacterized protein</fullName>
    </submittedName>
</protein>
<sequence>MKPITSAFPREELQTAADKLAEEQVRIYMSCSDQAASSKPKQRWCCLCGQKVAFGRASIPLPCRFVLQRNRQDDPFRAALQTLSQFGRSRFGKHHASDLLVLSSPRCCQNPYVSFSAGVLAFSFSPSAPLVPSVDTENQADGPQFTPSSCVSSATDTRPSCFPAPSSDSDLSSPLKPMRSPIFLRSEGMKKAQKTQAFSSSSRLTKRCKAESGHVSIYK</sequence>
<dbReference type="Proteomes" id="UP000242414">
    <property type="component" value="Unassembled WGS sequence"/>
</dbReference>
<organism evidence="2">
    <name type="scientific">Rhizopus microsporus var. microsporus</name>
    <dbReference type="NCBI Taxonomy" id="86635"/>
    <lineage>
        <taxon>Eukaryota</taxon>
        <taxon>Fungi</taxon>
        <taxon>Fungi incertae sedis</taxon>
        <taxon>Mucoromycota</taxon>
        <taxon>Mucoromycotina</taxon>
        <taxon>Mucoromycetes</taxon>
        <taxon>Mucorales</taxon>
        <taxon>Mucorineae</taxon>
        <taxon>Rhizopodaceae</taxon>
        <taxon>Rhizopus</taxon>
    </lineage>
</organism>
<dbReference type="VEuPathDB" id="FungiDB:BCV72DRAFT_339553"/>
<evidence type="ECO:0000313" key="2">
    <source>
        <dbReference type="EMBL" id="ORE01243.1"/>
    </source>
</evidence>